<name>A0ACB8CBI3_DERSI</name>
<accession>A0ACB8CBI3</accession>
<dbReference type="EMBL" id="CM023477">
    <property type="protein sequence ID" value="KAH7938308.1"/>
    <property type="molecule type" value="Genomic_DNA"/>
</dbReference>
<evidence type="ECO:0000313" key="2">
    <source>
        <dbReference type="Proteomes" id="UP000821865"/>
    </source>
</evidence>
<reference evidence="1" key="1">
    <citation type="submission" date="2020-05" db="EMBL/GenBank/DDBJ databases">
        <title>Large-scale comparative analyses of tick genomes elucidate their genetic diversity and vector capacities.</title>
        <authorList>
            <person name="Jia N."/>
            <person name="Wang J."/>
            <person name="Shi W."/>
            <person name="Du L."/>
            <person name="Sun Y."/>
            <person name="Zhan W."/>
            <person name="Jiang J."/>
            <person name="Wang Q."/>
            <person name="Zhang B."/>
            <person name="Ji P."/>
            <person name="Sakyi L.B."/>
            <person name="Cui X."/>
            <person name="Yuan T."/>
            <person name="Jiang B."/>
            <person name="Yang W."/>
            <person name="Lam T.T.-Y."/>
            <person name="Chang Q."/>
            <person name="Ding S."/>
            <person name="Wang X."/>
            <person name="Zhu J."/>
            <person name="Ruan X."/>
            <person name="Zhao L."/>
            <person name="Wei J."/>
            <person name="Que T."/>
            <person name="Du C."/>
            <person name="Cheng J."/>
            <person name="Dai P."/>
            <person name="Han X."/>
            <person name="Huang E."/>
            <person name="Gao Y."/>
            <person name="Liu J."/>
            <person name="Shao H."/>
            <person name="Ye R."/>
            <person name="Li L."/>
            <person name="Wei W."/>
            <person name="Wang X."/>
            <person name="Wang C."/>
            <person name="Yang T."/>
            <person name="Huo Q."/>
            <person name="Li W."/>
            <person name="Guo W."/>
            <person name="Chen H."/>
            <person name="Zhou L."/>
            <person name="Ni X."/>
            <person name="Tian J."/>
            <person name="Zhou Y."/>
            <person name="Sheng Y."/>
            <person name="Liu T."/>
            <person name="Pan Y."/>
            <person name="Xia L."/>
            <person name="Li J."/>
            <person name="Zhao F."/>
            <person name="Cao W."/>
        </authorList>
    </citation>
    <scope>NUCLEOTIDE SEQUENCE</scope>
    <source>
        <strain evidence="1">Dsil-2018</strain>
    </source>
</reference>
<organism evidence="1 2">
    <name type="scientific">Dermacentor silvarum</name>
    <name type="common">Tick</name>
    <dbReference type="NCBI Taxonomy" id="543639"/>
    <lineage>
        <taxon>Eukaryota</taxon>
        <taxon>Metazoa</taxon>
        <taxon>Ecdysozoa</taxon>
        <taxon>Arthropoda</taxon>
        <taxon>Chelicerata</taxon>
        <taxon>Arachnida</taxon>
        <taxon>Acari</taxon>
        <taxon>Parasitiformes</taxon>
        <taxon>Ixodida</taxon>
        <taxon>Ixodoidea</taxon>
        <taxon>Ixodidae</taxon>
        <taxon>Rhipicephalinae</taxon>
        <taxon>Dermacentor</taxon>
    </lineage>
</organism>
<comment type="caution">
    <text evidence="1">The sequence shown here is derived from an EMBL/GenBank/DDBJ whole genome shotgun (WGS) entry which is preliminary data.</text>
</comment>
<sequence length="639" mass="71747">MVDEQRKQADDDVRTSEELKSRSFAFCATVVLGGTASIIILLCLFEPPIRPAVTRPAFCCPQVLEEILRGANLSLNPCHNVYEHTCFSHATSGSRYYENQARIFSSDPVRGFPATVAGRAIAAYYRSCLGLSGMNESVGQTAAQAILKYTSVTSPMATESLLELILQLPLKYNLPSVLDVQVKRAPVEESSTILVVRLGTASRLSRDYDSRELAVVKSDIVDTINDALTSTVDVQSIDNFLRDLPKSTPSQEETNTVDSLLSLTTRVTAKQWVEILARMTNYDTLVAVSGVSMHILNATLEKFLNPELQPRTTAIALISSSMHLASRITTHARYSQDWNDFCELNAQELRPLWIQDKLGHFSTHSQDIGIRSTYLTLVGIVLRKVANMMPSEDLEKLTVQLNNVRLLLPSEVARKDEVMPAFDLTFAQAYLEGREYMFRTSMYRTRTLGIGVDFIEDIEKQTTTSRGRTLTVPLIIYRMLQLQNNTDPLLVMSTLGVPLARAVWKIMFSISWNNNFSETFRAHRECLAQSIKEGTWLPSSMRPSELSWLSLESCMEACRSDHWSDRLEGIDPWNLTRAQAFYMIYVTYHHCKPAFGQTLPLATFDADTLMFSFPDYLASYQCNDTASSNAASTCFLRPL</sequence>
<keyword evidence="2" id="KW-1185">Reference proteome</keyword>
<protein>
    <submittedName>
        <fullName evidence="1">Uncharacterized protein</fullName>
    </submittedName>
</protein>
<proteinExistence type="predicted"/>
<gene>
    <name evidence="1" type="ORF">HPB49_022418</name>
</gene>
<dbReference type="Proteomes" id="UP000821865">
    <property type="component" value="Chromosome 8"/>
</dbReference>
<evidence type="ECO:0000313" key="1">
    <source>
        <dbReference type="EMBL" id="KAH7938308.1"/>
    </source>
</evidence>